<gene>
    <name evidence="3" type="ORF">JAAARDRAFT_693519</name>
</gene>
<keyword evidence="1" id="KW-0548">Nucleotidyltransferase</keyword>
<dbReference type="GO" id="GO:0030422">
    <property type="term" value="P:siRNA processing"/>
    <property type="evidence" value="ECO:0007669"/>
    <property type="project" value="TreeGrafter"/>
</dbReference>
<keyword evidence="1" id="KW-0694">RNA-binding</keyword>
<dbReference type="GO" id="GO:0031380">
    <property type="term" value="C:nuclear RNA-directed RNA polymerase complex"/>
    <property type="evidence" value="ECO:0007669"/>
    <property type="project" value="TreeGrafter"/>
</dbReference>
<dbReference type="OrthoDB" id="6513042at2759"/>
<dbReference type="Pfam" id="PF05183">
    <property type="entry name" value="RdRP"/>
    <property type="match status" value="1"/>
</dbReference>
<dbReference type="InterPro" id="IPR007855">
    <property type="entry name" value="RDRP"/>
</dbReference>
<comment type="similarity">
    <text evidence="1">Belongs to the RdRP family.</text>
</comment>
<name>A0A067PM95_9AGAM</name>
<keyword evidence="4" id="KW-1185">Reference proteome</keyword>
<dbReference type="PANTHER" id="PTHR23079">
    <property type="entry name" value="RNA-DEPENDENT RNA POLYMERASE"/>
    <property type="match status" value="1"/>
</dbReference>
<keyword evidence="1" id="KW-0696">RNA-directed RNA polymerase</keyword>
<feature type="domain" description="RDRP core" evidence="2">
    <location>
        <begin position="1"/>
        <end position="337"/>
    </location>
</feature>
<evidence type="ECO:0000256" key="1">
    <source>
        <dbReference type="RuleBase" id="RU363098"/>
    </source>
</evidence>
<dbReference type="AlphaFoldDB" id="A0A067PM95"/>
<protein>
    <recommendedName>
        <fullName evidence="1">RNA-dependent RNA polymerase</fullName>
        <ecNumber evidence="1">2.7.7.48</ecNumber>
    </recommendedName>
</protein>
<dbReference type="InParanoid" id="A0A067PM95"/>
<comment type="catalytic activity">
    <reaction evidence="1">
        <text>RNA(n) + a ribonucleoside 5'-triphosphate = RNA(n+1) + diphosphate</text>
        <dbReference type="Rhea" id="RHEA:21248"/>
        <dbReference type="Rhea" id="RHEA-COMP:14527"/>
        <dbReference type="Rhea" id="RHEA-COMP:17342"/>
        <dbReference type="ChEBI" id="CHEBI:33019"/>
        <dbReference type="ChEBI" id="CHEBI:61557"/>
        <dbReference type="ChEBI" id="CHEBI:140395"/>
        <dbReference type="EC" id="2.7.7.48"/>
    </reaction>
</comment>
<dbReference type="STRING" id="933084.A0A067PM95"/>
<reference evidence="4" key="1">
    <citation type="journal article" date="2014" name="Proc. Natl. Acad. Sci. U.S.A.">
        <title>Extensive sampling of basidiomycete genomes demonstrates inadequacy of the white-rot/brown-rot paradigm for wood decay fungi.</title>
        <authorList>
            <person name="Riley R."/>
            <person name="Salamov A.A."/>
            <person name="Brown D.W."/>
            <person name="Nagy L.G."/>
            <person name="Floudas D."/>
            <person name="Held B.W."/>
            <person name="Levasseur A."/>
            <person name="Lombard V."/>
            <person name="Morin E."/>
            <person name="Otillar R."/>
            <person name="Lindquist E.A."/>
            <person name="Sun H."/>
            <person name="LaButti K.M."/>
            <person name="Schmutz J."/>
            <person name="Jabbour D."/>
            <person name="Luo H."/>
            <person name="Baker S.E."/>
            <person name="Pisabarro A.G."/>
            <person name="Walton J.D."/>
            <person name="Blanchette R.A."/>
            <person name="Henrissat B."/>
            <person name="Martin F."/>
            <person name="Cullen D."/>
            <person name="Hibbett D.S."/>
            <person name="Grigoriev I.V."/>
        </authorList>
    </citation>
    <scope>NUCLEOTIDE SEQUENCE [LARGE SCALE GENOMIC DNA]</scope>
    <source>
        <strain evidence="4">MUCL 33604</strain>
    </source>
</reference>
<evidence type="ECO:0000259" key="2">
    <source>
        <dbReference type="Pfam" id="PF05183"/>
    </source>
</evidence>
<evidence type="ECO:0000313" key="3">
    <source>
        <dbReference type="EMBL" id="KDQ54925.1"/>
    </source>
</evidence>
<accession>A0A067PM95</accession>
<dbReference type="HOGENOM" id="CLU_001366_2_2_1"/>
<keyword evidence="1" id="KW-0808">Transferase</keyword>
<dbReference type="PANTHER" id="PTHR23079:SF55">
    <property type="entry name" value="RNA-DIRECTED RNA POLYMERASE"/>
    <property type="match status" value="1"/>
</dbReference>
<dbReference type="GO" id="GO:0003723">
    <property type="term" value="F:RNA binding"/>
    <property type="evidence" value="ECO:0007669"/>
    <property type="project" value="UniProtKB-KW"/>
</dbReference>
<dbReference type="Proteomes" id="UP000027265">
    <property type="component" value="Unassembled WGS sequence"/>
</dbReference>
<proteinExistence type="inferred from homology"/>
<organism evidence="3 4">
    <name type="scientific">Jaapia argillacea MUCL 33604</name>
    <dbReference type="NCBI Taxonomy" id="933084"/>
    <lineage>
        <taxon>Eukaryota</taxon>
        <taxon>Fungi</taxon>
        <taxon>Dikarya</taxon>
        <taxon>Basidiomycota</taxon>
        <taxon>Agaricomycotina</taxon>
        <taxon>Agaricomycetes</taxon>
        <taxon>Agaricomycetidae</taxon>
        <taxon>Jaapiales</taxon>
        <taxon>Jaapiaceae</taxon>
        <taxon>Jaapia</taxon>
    </lineage>
</organism>
<dbReference type="GO" id="GO:0003968">
    <property type="term" value="F:RNA-directed RNA polymerase activity"/>
    <property type="evidence" value="ECO:0007669"/>
    <property type="project" value="UniProtKB-KW"/>
</dbReference>
<dbReference type="EMBL" id="KL197727">
    <property type="protein sequence ID" value="KDQ54925.1"/>
    <property type="molecule type" value="Genomic_DNA"/>
</dbReference>
<evidence type="ECO:0000313" key="4">
    <source>
        <dbReference type="Proteomes" id="UP000027265"/>
    </source>
</evidence>
<dbReference type="EC" id="2.7.7.48" evidence="1"/>
<sequence>MYLNQPLILLLEHLGVDGQYLFLLQQNAIAEVSTVRTCLPDASRAFSQHGLGASFRLPSLFQNLRSQLNLDLKVTGRPVIRHQLVDSCLWFGVTHILREIKYRARIPVPGSYTLIGVPDEWDCLNEGEIFATIFDPRTGDLLPIEGRVVVTRSPQLHPGDLQLVQAVRRTQLEHLRNVVVFPSKGFRSMPSMLAGGDLDGDIFNLILDPKLHSHYNATPASYEGLPDKVVPSPCTVDDVARFFVDYVKSDLLGYISILHRRCADVGSPSDDICVQLAEHASHAVDYPKTGAAVNFRDLPRPPSREKPDFLAAEGVDPTNHPAYYPSPKILGRLFRNVPMEADSMDEEEYLEPTAASVIRTALRGIDTTALDLPPLSQPSDDDLSPMRDLFEAYIDQLRTIAHAHSLSTYYRLSEGELVSGMIHARWTDRRRRQRSVAMMNIETQELAKAVRRELYGDDGGDVNEVVAQHDDDRVRRRGSFTRAYAAWLVSEEILESDPGAFGPQSFGLIALGVLLEMVKQSRQMVYGSAW</sequence>
<dbReference type="InterPro" id="IPR057596">
    <property type="entry name" value="RDRP_core"/>
</dbReference>